<comment type="caution">
    <text evidence="2">The sequence shown here is derived from an EMBL/GenBank/DDBJ whole genome shotgun (WGS) entry which is preliminary data.</text>
</comment>
<feature type="compositionally biased region" description="Polar residues" evidence="1">
    <location>
        <begin position="197"/>
        <end position="209"/>
    </location>
</feature>
<reference evidence="3" key="2">
    <citation type="submission" date="2013-04" db="EMBL/GenBank/DDBJ databases">
        <title>Genomic mechanisms accounting for the adaptation to parasitism in nematode-trapping fungi.</title>
        <authorList>
            <person name="Ahren D.G."/>
        </authorList>
    </citation>
    <scope>NUCLEOTIDE SEQUENCE [LARGE SCALE GENOMIC DNA]</scope>
    <source>
        <strain evidence="3">CBS 200.50</strain>
    </source>
</reference>
<keyword evidence="3" id="KW-1185">Reference proteome</keyword>
<proteinExistence type="predicted"/>
<gene>
    <name evidence="2" type="ORF">H072_1538</name>
</gene>
<evidence type="ECO:0000313" key="3">
    <source>
        <dbReference type="Proteomes" id="UP000015100"/>
    </source>
</evidence>
<dbReference type="AlphaFoldDB" id="S8ANM0"/>
<dbReference type="EMBL" id="AQGS01000046">
    <property type="protein sequence ID" value="EPS44444.1"/>
    <property type="molecule type" value="Genomic_DNA"/>
</dbReference>
<organism evidence="2 3">
    <name type="scientific">Dactylellina haptotyla (strain CBS 200.50)</name>
    <name type="common">Nematode-trapping fungus</name>
    <name type="synonym">Monacrosporium haptotylum</name>
    <dbReference type="NCBI Taxonomy" id="1284197"/>
    <lineage>
        <taxon>Eukaryota</taxon>
        <taxon>Fungi</taxon>
        <taxon>Dikarya</taxon>
        <taxon>Ascomycota</taxon>
        <taxon>Pezizomycotina</taxon>
        <taxon>Orbiliomycetes</taxon>
        <taxon>Orbiliales</taxon>
        <taxon>Orbiliaceae</taxon>
        <taxon>Dactylellina</taxon>
    </lineage>
</organism>
<protein>
    <submittedName>
        <fullName evidence="2">Uncharacterized protein</fullName>
    </submittedName>
</protein>
<feature type="region of interest" description="Disordered" evidence="1">
    <location>
        <begin position="197"/>
        <end position="266"/>
    </location>
</feature>
<reference evidence="2 3" key="1">
    <citation type="journal article" date="2013" name="PLoS Genet.">
        <title>Genomic mechanisms accounting for the adaptation to parasitism in nematode-trapping fungi.</title>
        <authorList>
            <person name="Meerupati T."/>
            <person name="Andersson K.M."/>
            <person name="Friman E."/>
            <person name="Kumar D."/>
            <person name="Tunlid A."/>
            <person name="Ahren D."/>
        </authorList>
    </citation>
    <scope>NUCLEOTIDE SEQUENCE [LARGE SCALE GENOMIC DNA]</scope>
    <source>
        <strain evidence="2 3">CBS 200.50</strain>
    </source>
</reference>
<accession>S8ANM0</accession>
<evidence type="ECO:0000313" key="2">
    <source>
        <dbReference type="EMBL" id="EPS44444.1"/>
    </source>
</evidence>
<name>S8ANM0_DACHA</name>
<dbReference type="HOGENOM" id="CLU_1045922_0_0_1"/>
<sequence>MPPIPVELPKRFATSRWTCGDIFVGDQPMPEYRLPNTLDYSHTRRYVGLDNLPNIVIYIHIDIDNSLMDATAFDVDVYFGSPHGPCAESRIVSKKHNTNQYNKSMLSVMYQVNSLKMQNAQAMTQNPKPDKDAFYEIVVLFKKRDSLKTKAMDVGYEEDMRLRFLCGPRHRLREMGASYHSGGRPERELRWTRTIKDQATVSQPEQSVSLDEDPPEYSESTAGSSVGARSSRFYSKNRSEKQSDLPDPMIGDKGGFSNCYTEEVCG</sequence>
<feature type="compositionally biased region" description="Polar residues" evidence="1">
    <location>
        <begin position="218"/>
        <end position="236"/>
    </location>
</feature>
<evidence type="ECO:0000256" key="1">
    <source>
        <dbReference type="SAM" id="MobiDB-lite"/>
    </source>
</evidence>
<dbReference type="Proteomes" id="UP000015100">
    <property type="component" value="Unassembled WGS sequence"/>
</dbReference>